<evidence type="ECO:0000256" key="5">
    <source>
        <dbReference type="SAM" id="Phobius"/>
    </source>
</evidence>
<comment type="subcellular location">
    <subcellularLocation>
        <location evidence="1">Membrane</location>
        <topology evidence="1">Multi-pass membrane protein</topology>
    </subcellularLocation>
</comment>
<accession>A0ABY6DCJ0</accession>
<sequence>MMNRDYFVDLTKETLFAPRNAASRILGLNLPSQSLWMILVLMTVLNAIAYSASLYLSPPADPATMAMVPPIFRSPLLFSMALGGALVLTVFALTWIGQSMGGSARLVDILALMTWLQVLRFALQLVVAVLMLVAPFLGGSSCWSPRSGDWSFWSSSSTARMALQICSRQQVFSSLPSLPSWSGCR</sequence>
<feature type="transmembrane region" description="Helical" evidence="5">
    <location>
        <begin position="76"/>
        <end position="97"/>
    </location>
</feature>
<protein>
    <submittedName>
        <fullName evidence="7">YIP1 family protein</fullName>
    </submittedName>
</protein>
<dbReference type="InterPro" id="IPR006977">
    <property type="entry name" value="Yip1_dom"/>
</dbReference>
<evidence type="ECO:0000313" key="7">
    <source>
        <dbReference type="EMBL" id="UXX83846.1"/>
    </source>
</evidence>
<evidence type="ECO:0000256" key="1">
    <source>
        <dbReference type="ARBA" id="ARBA00004141"/>
    </source>
</evidence>
<evidence type="ECO:0000256" key="4">
    <source>
        <dbReference type="ARBA" id="ARBA00023136"/>
    </source>
</evidence>
<dbReference type="Proteomes" id="UP001064087">
    <property type="component" value="Chromosome"/>
</dbReference>
<evidence type="ECO:0000256" key="3">
    <source>
        <dbReference type="ARBA" id="ARBA00022989"/>
    </source>
</evidence>
<keyword evidence="4 5" id="KW-0472">Membrane</keyword>
<organism evidence="7 8">
    <name type="scientific">Roseovarius pelagicus</name>
    <dbReference type="NCBI Taxonomy" id="2980108"/>
    <lineage>
        <taxon>Bacteria</taxon>
        <taxon>Pseudomonadati</taxon>
        <taxon>Pseudomonadota</taxon>
        <taxon>Alphaproteobacteria</taxon>
        <taxon>Rhodobacterales</taxon>
        <taxon>Roseobacteraceae</taxon>
        <taxon>Roseovarius</taxon>
    </lineage>
</organism>
<gene>
    <name evidence="7" type="ORF">N7U68_04085</name>
</gene>
<proteinExistence type="predicted"/>
<feature type="domain" description="Yip1" evidence="6">
    <location>
        <begin position="13"/>
        <end position="145"/>
    </location>
</feature>
<feature type="transmembrane region" description="Helical" evidence="5">
    <location>
        <begin position="118"/>
        <end position="137"/>
    </location>
</feature>
<dbReference type="RefSeq" id="WP_263048319.1">
    <property type="nucleotide sequence ID" value="NZ_CP106738.1"/>
</dbReference>
<evidence type="ECO:0000256" key="2">
    <source>
        <dbReference type="ARBA" id="ARBA00022692"/>
    </source>
</evidence>
<keyword evidence="3 5" id="KW-1133">Transmembrane helix</keyword>
<name>A0ABY6DCJ0_9RHOB</name>
<dbReference type="EMBL" id="CP106738">
    <property type="protein sequence ID" value="UXX83846.1"/>
    <property type="molecule type" value="Genomic_DNA"/>
</dbReference>
<evidence type="ECO:0000313" key="8">
    <source>
        <dbReference type="Proteomes" id="UP001064087"/>
    </source>
</evidence>
<keyword evidence="2 5" id="KW-0812">Transmembrane</keyword>
<feature type="transmembrane region" description="Helical" evidence="5">
    <location>
        <begin position="34"/>
        <end position="56"/>
    </location>
</feature>
<dbReference type="Pfam" id="PF04893">
    <property type="entry name" value="Yip1"/>
    <property type="match status" value="1"/>
</dbReference>
<evidence type="ECO:0000259" key="6">
    <source>
        <dbReference type="Pfam" id="PF04893"/>
    </source>
</evidence>
<reference evidence="7" key="1">
    <citation type="submission" date="2022-10" db="EMBL/GenBank/DDBJ databases">
        <title>Roseovarius pelagicus sp. nov., isolated from Arctic seawater.</title>
        <authorList>
            <person name="Hong Y.W."/>
            <person name="Hwang C.Y."/>
        </authorList>
    </citation>
    <scope>NUCLEOTIDE SEQUENCE</scope>
    <source>
        <strain evidence="7">HL-MP18</strain>
    </source>
</reference>
<keyword evidence="8" id="KW-1185">Reference proteome</keyword>